<sequence>MEPTPYRTEPVSFTRRGGRLTERQQAAWDALAQTYVLEVPRHGPSTSVDPSYVLDTAQVFGRSAPLVVEIGSGRGEAVVQAAVDHPELDFLGLEVYVPGVAQTLVTMRHVGVTNVRLMVVNAAEALTTMLAPGSVHELRIFFPDPWHKKRHHKRRLVTPEFARLAARVLEPGGLWRLATDWEDYAEQIRDVVTESPDFDGGEWGPRFEGRPQTRFEGKGLGVGRTIRDVTGVRRPT</sequence>
<feature type="binding site" evidence="7">
    <location>
        <position position="94"/>
    </location>
    <ligand>
        <name>S-adenosyl-L-methionine</name>
        <dbReference type="ChEBI" id="CHEBI:59789"/>
    </ligand>
</feature>
<comment type="caution">
    <text evidence="8">The sequence shown here is derived from an EMBL/GenBank/DDBJ whole genome shotgun (WGS) entry which is preliminary data.</text>
</comment>
<dbReference type="UniPathway" id="UPA00989"/>
<organism evidence="8 9">
    <name type="scientific">Aeromicrobium ginsengisoli</name>
    <dbReference type="NCBI Taxonomy" id="363867"/>
    <lineage>
        <taxon>Bacteria</taxon>
        <taxon>Bacillati</taxon>
        <taxon>Actinomycetota</taxon>
        <taxon>Actinomycetes</taxon>
        <taxon>Propionibacteriales</taxon>
        <taxon>Nocardioidaceae</taxon>
        <taxon>Aeromicrobium</taxon>
    </lineage>
</organism>
<keyword evidence="6 7" id="KW-0819">tRNA processing</keyword>
<dbReference type="PANTHER" id="PTHR23417">
    <property type="entry name" value="3-DEOXY-D-MANNO-OCTULOSONIC-ACID TRANSFERASE/TRNA GUANINE-N 7 - -METHYLTRANSFERASE"/>
    <property type="match status" value="1"/>
</dbReference>
<feature type="binding site" evidence="7">
    <location>
        <begin position="213"/>
        <end position="216"/>
    </location>
    <ligand>
        <name>substrate</name>
    </ligand>
</feature>
<protein>
    <recommendedName>
        <fullName evidence="7">tRNA (guanine-N(7)-)-methyltransferase</fullName>
        <ecNumber evidence="7">2.1.1.33</ecNumber>
    </recommendedName>
    <alternativeName>
        <fullName evidence="7">tRNA (guanine(46)-N(7))-methyltransferase</fullName>
    </alternativeName>
    <alternativeName>
        <fullName evidence="7">tRNA(m7G46)-methyltransferase</fullName>
    </alternativeName>
</protein>
<dbReference type="RefSeq" id="WP_149688427.1">
    <property type="nucleotide sequence ID" value="NZ_SDPQ02000001.1"/>
</dbReference>
<dbReference type="Proteomes" id="UP000380867">
    <property type="component" value="Unassembled WGS sequence"/>
</dbReference>
<dbReference type="Pfam" id="PF02390">
    <property type="entry name" value="Methyltransf_4"/>
    <property type="match status" value="1"/>
</dbReference>
<dbReference type="InterPro" id="IPR029063">
    <property type="entry name" value="SAM-dependent_MTases_sf"/>
</dbReference>
<feature type="binding site" evidence="7">
    <location>
        <position position="148"/>
    </location>
    <ligand>
        <name>substrate</name>
    </ligand>
</feature>
<comment type="caution">
    <text evidence="7">Lacks conserved residue(s) required for the propagation of feature annotation.</text>
</comment>
<evidence type="ECO:0000313" key="8">
    <source>
        <dbReference type="EMBL" id="KAA1400334.1"/>
    </source>
</evidence>
<gene>
    <name evidence="7 8" type="primary">trmB</name>
    <name evidence="8" type="ORF">ESP70_006295</name>
</gene>
<dbReference type="OrthoDB" id="9802090at2"/>
<evidence type="ECO:0000256" key="7">
    <source>
        <dbReference type="HAMAP-Rule" id="MF_01057"/>
    </source>
</evidence>
<comment type="catalytic activity">
    <reaction evidence="1 7">
        <text>guanosine(46) in tRNA + S-adenosyl-L-methionine = N(7)-methylguanosine(46) in tRNA + S-adenosyl-L-homocysteine</text>
        <dbReference type="Rhea" id="RHEA:42708"/>
        <dbReference type="Rhea" id="RHEA-COMP:10188"/>
        <dbReference type="Rhea" id="RHEA-COMP:10189"/>
        <dbReference type="ChEBI" id="CHEBI:57856"/>
        <dbReference type="ChEBI" id="CHEBI:59789"/>
        <dbReference type="ChEBI" id="CHEBI:74269"/>
        <dbReference type="ChEBI" id="CHEBI:74480"/>
        <dbReference type="EC" id="2.1.1.33"/>
    </reaction>
</comment>
<feature type="binding site" evidence="7">
    <location>
        <position position="180"/>
    </location>
    <ligand>
        <name>substrate</name>
    </ligand>
</feature>
<keyword evidence="4 7" id="KW-0808">Transferase</keyword>
<name>A0A5M4FJJ1_9ACTN</name>
<dbReference type="AlphaFoldDB" id="A0A5M4FJJ1"/>
<evidence type="ECO:0000256" key="2">
    <source>
        <dbReference type="ARBA" id="ARBA00003015"/>
    </source>
</evidence>
<feature type="binding site" evidence="7">
    <location>
        <position position="121"/>
    </location>
    <ligand>
        <name>S-adenosyl-L-methionine</name>
        <dbReference type="ChEBI" id="CHEBI:59789"/>
    </ligand>
</feature>
<proteinExistence type="inferred from homology"/>
<dbReference type="SUPFAM" id="SSF53335">
    <property type="entry name" value="S-adenosyl-L-methionine-dependent methyltransferases"/>
    <property type="match status" value="1"/>
</dbReference>
<dbReference type="Gene3D" id="3.40.50.150">
    <property type="entry name" value="Vaccinia Virus protein VP39"/>
    <property type="match status" value="1"/>
</dbReference>
<dbReference type="GO" id="GO:0008176">
    <property type="term" value="F:tRNA (guanine(46)-N7)-methyltransferase activity"/>
    <property type="evidence" value="ECO:0007669"/>
    <property type="project" value="UniProtKB-UniRule"/>
</dbReference>
<feature type="binding site" evidence="7">
    <location>
        <position position="144"/>
    </location>
    <ligand>
        <name>S-adenosyl-L-methionine</name>
        <dbReference type="ChEBI" id="CHEBI:59789"/>
    </ligand>
</feature>
<dbReference type="GO" id="GO:0043527">
    <property type="term" value="C:tRNA methyltransferase complex"/>
    <property type="evidence" value="ECO:0007669"/>
    <property type="project" value="TreeGrafter"/>
</dbReference>
<keyword evidence="3 7" id="KW-0489">Methyltransferase</keyword>
<accession>A0A5M4FJJ1</accession>
<dbReference type="PANTHER" id="PTHR23417:SF14">
    <property type="entry name" value="PENTACOTRIPEPTIDE-REPEAT REGION OF PRORP DOMAIN-CONTAINING PROTEIN"/>
    <property type="match status" value="1"/>
</dbReference>
<dbReference type="InterPro" id="IPR003358">
    <property type="entry name" value="tRNA_(Gua-N-7)_MeTrfase_Trmb"/>
</dbReference>
<dbReference type="EMBL" id="SDPQ02000001">
    <property type="protein sequence ID" value="KAA1400334.1"/>
    <property type="molecule type" value="Genomic_DNA"/>
</dbReference>
<keyword evidence="9" id="KW-1185">Reference proteome</keyword>
<evidence type="ECO:0000256" key="5">
    <source>
        <dbReference type="ARBA" id="ARBA00022691"/>
    </source>
</evidence>
<feature type="binding site" evidence="7">
    <location>
        <position position="69"/>
    </location>
    <ligand>
        <name>S-adenosyl-L-methionine</name>
        <dbReference type="ChEBI" id="CHEBI:59789"/>
    </ligand>
</feature>
<evidence type="ECO:0000256" key="3">
    <source>
        <dbReference type="ARBA" id="ARBA00022603"/>
    </source>
</evidence>
<dbReference type="PROSITE" id="PS51625">
    <property type="entry name" value="SAM_MT_TRMB"/>
    <property type="match status" value="1"/>
</dbReference>
<dbReference type="EC" id="2.1.1.33" evidence="7"/>
<evidence type="ECO:0000256" key="6">
    <source>
        <dbReference type="ARBA" id="ARBA00022694"/>
    </source>
</evidence>
<evidence type="ECO:0000256" key="1">
    <source>
        <dbReference type="ARBA" id="ARBA00000142"/>
    </source>
</evidence>
<keyword evidence="5 7" id="KW-0949">S-adenosyl-L-methionine</keyword>
<comment type="function">
    <text evidence="2 7">Catalyzes the formation of N(7)-methylguanine at position 46 (m7G46) in tRNA.</text>
</comment>
<dbReference type="HAMAP" id="MF_01057">
    <property type="entry name" value="tRNA_methyltr_TrmB"/>
    <property type="match status" value="1"/>
</dbReference>
<dbReference type="NCBIfam" id="TIGR00091">
    <property type="entry name" value="tRNA (guanosine(46)-N7)-methyltransferase TrmB"/>
    <property type="match status" value="1"/>
</dbReference>
<evidence type="ECO:0000256" key="4">
    <source>
        <dbReference type="ARBA" id="ARBA00022679"/>
    </source>
</evidence>
<comment type="pathway">
    <text evidence="7">tRNA modification; N(7)-methylguanine-tRNA biosynthesis.</text>
</comment>
<comment type="similarity">
    <text evidence="7">Belongs to the class I-like SAM-binding methyltransferase superfamily. TrmB family.</text>
</comment>
<dbReference type="InterPro" id="IPR055361">
    <property type="entry name" value="tRNA_methyltr_TrmB_bact"/>
</dbReference>
<reference evidence="8" key="1">
    <citation type="submission" date="2019-09" db="EMBL/GenBank/DDBJ databases">
        <authorList>
            <person name="Li J."/>
        </authorList>
    </citation>
    <scope>NUCLEOTIDE SEQUENCE [LARGE SCALE GENOMIC DNA]</scope>
    <source>
        <strain evidence="8">JCM 14732</strain>
    </source>
</reference>
<evidence type="ECO:0000313" key="9">
    <source>
        <dbReference type="Proteomes" id="UP000380867"/>
    </source>
</evidence>